<keyword evidence="4" id="KW-1185">Reference proteome</keyword>
<evidence type="ECO:0000256" key="1">
    <source>
        <dbReference type="PROSITE-ProRule" id="PRU00283"/>
    </source>
</evidence>
<comment type="similarity">
    <text evidence="1">Belongs to the TRAFAC class myosin-kinesin ATPase superfamily. Kinesin family.</text>
</comment>
<proteinExistence type="inferred from homology"/>
<evidence type="ECO:0000313" key="3">
    <source>
        <dbReference type="EMBL" id="RKO93688.1"/>
    </source>
</evidence>
<dbReference type="GO" id="GO:0007018">
    <property type="term" value="P:microtubule-based movement"/>
    <property type="evidence" value="ECO:0007669"/>
    <property type="project" value="InterPro"/>
</dbReference>
<dbReference type="GO" id="GO:0008017">
    <property type="term" value="F:microtubule binding"/>
    <property type="evidence" value="ECO:0007669"/>
    <property type="project" value="InterPro"/>
</dbReference>
<dbReference type="AlphaFoldDB" id="A0A4P9WPL7"/>
<sequence>MAAAPAPDEHSKDPFSTVTAVFNTEKIAPFTPPVSLRTDSISHVLKHKLDFERFRDNHAVNLPRPALLRPRATCLADLVAADTNSTKDVSICVRIRPLLQNELEKGLFSAVIGVNPDVHAHSIESRWNVFGNERVGTFKSHKFGVDTVFSETNSSEEVYVETAQRLIPIALGSGVGTLFAYGQT</sequence>
<reference evidence="4" key="1">
    <citation type="journal article" date="2018" name="Nat. Microbiol.">
        <title>Leveraging single-cell genomics to expand the fungal tree of life.</title>
        <authorList>
            <person name="Ahrendt S.R."/>
            <person name="Quandt C.A."/>
            <person name="Ciobanu D."/>
            <person name="Clum A."/>
            <person name="Salamov A."/>
            <person name="Andreopoulos B."/>
            <person name="Cheng J.F."/>
            <person name="Woyke T."/>
            <person name="Pelin A."/>
            <person name="Henrissat B."/>
            <person name="Reynolds N.K."/>
            <person name="Benny G.L."/>
            <person name="Smith M.E."/>
            <person name="James T.Y."/>
            <person name="Grigoriev I.V."/>
        </authorList>
    </citation>
    <scope>NUCLEOTIDE SEQUENCE [LARGE SCALE GENOMIC DNA]</scope>
</reference>
<protein>
    <recommendedName>
        <fullName evidence="2">Kinesin motor domain-containing protein</fullName>
    </recommendedName>
</protein>
<dbReference type="Gene3D" id="3.40.850.10">
    <property type="entry name" value="Kinesin motor domain"/>
    <property type="match status" value="1"/>
</dbReference>
<evidence type="ECO:0000313" key="4">
    <source>
        <dbReference type="Proteomes" id="UP000269721"/>
    </source>
</evidence>
<dbReference type="InterPro" id="IPR027417">
    <property type="entry name" value="P-loop_NTPase"/>
</dbReference>
<dbReference type="EMBL" id="KZ994149">
    <property type="protein sequence ID" value="RKO93688.1"/>
    <property type="molecule type" value="Genomic_DNA"/>
</dbReference>
<accession>A0A4P9WPL7</accession>
<dbReference type="Proteomes" id="UP000269721">
    <property type="component" value="Unassembled WGS sequence"/>
</dbReference>
<dbReference type="InterPro" id="IPR036961">
    <property type="entry name" value="Kinesin_motor_dom_sf"/>
</dbReference>
<dbReference type="PROSITE" id="PS50067">
    <property type="entry name" value="KINESIN_MOTOR_2"/>
    <property type="match status" value="1"/>
</dbReference>
<dbReference type="OrthoDB" id="3176171at2759"/>
<feature type="domain" description="Kinesin motor" evidence="2">
    <location>
        <begin position="88"/>
        <end position="184"/>
    </location>
</feature>
<dbReference type="GO" id="GO:0005524">
    <property type="term" value="F:ATP binding"/>
    <property type="evidence" value="ECO:0007669"/>
    <property type="project" value="InterPro"/>
</dbReference>
<organism evidence="3 4">
    <name type="scientific">Blyttiomyces helicus</name>
    <dbReference type="NCBI Taxonomy" id="388810"/>
    <lineage>
        <taxon>Eukaryota</taxon>
        <taxon>Fungi</taxon>
        <taxon>Fungi incertae sedis</taxon>
        <taxon>Chytridiomycota</taxon>
        <taxon>Chytridiomycota incertae sedis</taxon>
        <taxon>Chytridiomycetes</taxon>
        <taxon>Chytridiomycetes incertae sedis</taxon>
        <taxon>Blyttiomyces</taxon>
    </lineage>
</organism>
<feature type="non-terminal residue" evidence="3">
    <location>
        <position position="184"/>
    </location>
</feature>
<comment type="caution">
    <text evidence="1">Lacks conserved residue(s) required for the propagation of feature annotation.</text>
</comment>
<gene>
    <name evidence="3" type="ORF">BDK51DRAFT_29168</name>
</gene>
<dbReference type="SUPFAM" id="SSF52540">
    <property type="entry name" value="P-loop containing nucleoside triphosphate hydrolases"/>
    <property type="match status" value="1"/>
</dbReference>
<name>A0A4P9WPL7_9FUNG</name>
<evidence type="ECO:0000259" key="2">
    <source>
        <dbReference type="PROSITE" id="PS50067"/>
    </source>
</evidence>
<dbReference type="GO" id="GO:0003777">
    <property type="term" value="F:microtubule motor activity"/>
    <property type="evidence" value="ECO:0007669"/>
    <property type="project" value="InterPro"/>
</dbReference>
<dbReference type="Pfam" id="PF00225">
    <property type="entry name" value="Kinesin"/>
    <property type="match status" value="1"/>
</dbReference>
<dbReference type="InterPro" id="IPR001752">
    <property type="entry name" value="Kinesin_motor_dom"/>
</dbReference>